<evidence type="ECO:0000256" key="2">
    <source>
        <dbReference type="SAM" id="MobiDB-lite"/>
    </source>
</evidence>
<feature type="region of interest" description="Disordered" evidence="2">
    <location>
        <begin position="59"/>
        <end position="94"/>
    </location>
</feature>
<proteinExistence type="predicted"/>
<dbReference type="PANTHER" id="PTHR43096">
    <property type="entry name" value="DNAJ HOMOLOG 1, MITOCHONDRIAL-RELATED"/>
    <property type="match status" value="1"/>
</dbReference>
<feature type="compositionally biased region" description="Polar residues" evidence="2">
    <location>
        <begin position="73"/>
        <end position="84"/>
    </location>
</feature>
<dbReference type="SMART" id="SM00271">
    <property type="entry name" value="DnaJ"/>
    <property type="match status" value="1"/>
</dbReference>
<comment type="caution">
    <text evidence="4">The sequence shown here is derived from an EMBL/GenBank/DDBJ whole genome shotgun (WGS) entry which is preliminary data.</text>
</comment>
<evidence type="ECO:0000313" key="4">
    <source>
        <dbReference type="EMBL" id="GAF74290.1"/>
    </source>
</evidence>
<dbReference type="SUPFAM" id="SSF49493">
    <property type="entry name" value="HSP40/DnaJ peptide-binding domain"/>
    <property type="match status" value="2"/>
</dbReference>
<dbReference type="GO" id="GO:0051082">
    <property type="term" value="F:unfolded protein binding"/>
    <property type="evidence" value="ECO:0007669"/>
    <property type="project" value="InterPro"/>
</dbReference>
<dbReference type="GO" id="GO:0042026">
    <property type="term" value="P:protein refolding"/>
    <property type="evidence" value="ECO:0007669"/>
    <property type="project" value="TreeGrafter"/>
</dbReference>
<reference evidence="4" key="1">
    <citation type="journal article" date="2014" name="Front. Microbiol.">
        <title>High frequency of phylogenetically diverse reductive dehalogenase-homologous genes in deep subseafloor sedimentary metagenomes.</title>
        <authorList>
            <person name="Kawai M."/>
            <person name="Futagami T."/>
            <person name="Toyoda A."/>
            <person name="Takaki Y."/>
            <person name="Nishi S."/>
            <person name="Hori S."/>
            <person name="Arai W."/>
            <person name="Tsubouchi T."/>
            <person name="Morono Y."/>
            <person name="Uchiyama I."/>
            <person name="Ito T."/>
            <person name="Fujiyama A."/>
            <person name="Inagaki F."/>
            <person name="Takami H."/>
        </authorList>
    </citation>
    <scope>NUCLEOTIDE SEQUENCE</scope>
    <source>
        <strain evidence="4">Expedition CK06-06</strain>
    </source>
</reference>
<dbReference type="Pfam" id="PF00226">
    <property type="entry name" value="DnaJ"/>
    <property type="match status" value="1"/>
</dbReference>
<dbReference type="Pfam" id="PF01556">
    <property type="entry name" value="DnaJ_C"/>
    <property type="match status" value="1"/>
</dbReference>
<dbReference type="SUPFAM" id="SSF46565">
    <property type="entry name" value="Chaperone J-domain"/>
    <property type="match status" value="1"/>
</dbReference>
<keyword evidence="1" id="KW-0143">Chaperone</keyword>
<dbReference type="InterPro" id="IPR001623">
    <property type="entry name" value="DnaJ_domain"/>
</dbReference>
<gene>
    <name evidence="4" type="ORF">S01H1_10782</name>
</gene>
<dbReference type="Gene3D" id="1.10.287.110">
    <property type="entry name" value="DnaJ domain"/>
    <property type="match status" value="1"/>
</dbReference>
<dbReference type="InterPro" id="IPR002939">
    <property type="entry name" value="DnaJ_C"/>
</dbReference>
<feature type="domain" description="J" evidence="3">
    <location>
        <begin position="5"/>
        <end position="70"/>
    </location>
</feature>
<dbReference type="PROSITE" id="PS50076">
    <property type="entry name" value="DNAJ_2"/>
    <property type="match status" value="1"/>
</dbReference>
<sequence>MKNKDYYKVLGVDKKATQDEIKSAYRKLAKKYHPDANPENKKYEKSFLEINEANEILSDTSKRKNYDDMGSEGSFSNPNDFRQNSRYTSRTNGGGGRSSFHNMFFGGDDFDDIFNGAASPQKGGDIEASIELTIEEGFNGVEKRISLKFSSGEKDLTFKVPIGVKEGQKIRLRGQGELGINGGSNGDLYLVVKFSSKSKFTIEGIDLHITIDIMPWEAVLGTKMSVDTIDGQIFMTIPSNMQTGSKLRASKKGYIDKYEKRGDLYITLRIVNPKIITPQLKELYEKLSELK</sequence>
<dbReference type="Gene3D" id="2.60.260.20">
    <property type="entry name" value="Urease metallochaperone UreE, N-terminal domain"/>
    <property type="match status" value="2"/>
</dbReference>
<accession>X0TE02</accession>
<protein>
    <recommendedName>
        <fullName evidence="3">J domain-containing protein</fullName>
    </recommendedName>
</protein>
<evidence type="ECO:0000259" key="3">
    <source>
        <dbReference type="PROSITE" id="PS50076"/>
    </source>
</evidence>
<dbReference type="CDD" id="cd10747">
    <property type="entry name" value="DnaJ_C"/>
    <property type="match status" value="1"/>
</dbReference>
<dbReference type="PANTHER" id="PTHR43096:SF52">
    <property type="entry name" value="DNAJ HOMOLOG 1, MITOCHONDRIAL-RELATED"/>
    <property type="match status" value="1"/>
</dbReference>
<dbReference type="InterPro" id="IPR008971">
    <property type="entry name" value="HSP40/DnaJ_pept-bd"/>
</dbReference>
<dbReference type="CDD" id="cd06257">
    <property type="entry name" value="DnaJ"/>
    <property type="match status" value="1"/>
</dbReference>
<dbReference type="PRINTS" id="PR00625">
    <property type="entry name" value="JDOMAIN"/>
</dbReference>
<organism evidence="4">
    <name type="scientific">marine sediment metagenome</name>
    <dbReference type="NCBI Taxonomy" id="412755"/>
    <lineage>
        <taxon>unclassified sequences</taxon>
        <taxon>metagenomes</taxon>
        <taxon>ecological metagenomes</taxon>
    </lineage>
</organism>
<dbReference type="EMBL" id="BARS01005494">
    <property type="protein sequence ID" value="GAF74290.1"/>
    <property type="molecule type" value="Genomic_DNA"/>
</dbReference>
<evidence type="ECO:0000256" key="1">
    <source>
        <dbReference type="ARBA" id="ARBA00023186"/>
    </source>
</evidence>
<dbReference type="FunFam" id="2.60.260.20:FF:000013">
    <property type="entry name" value="DnaJ subfamily B member 11"/>
    <property type="match status" value="1"/>
</dbReference>
<dbReference type="GO" id="GO:0005737">
    <property type="term" value="C:cytoplasm"/>
    <property type="evidence" value="ECO:0007669"/>
    <property type="project" value="TreeGrafter"/>
</dbReference>
<dbReference type="InterPro" id="IPR036869">
    <property type="entry name" value="J_dom_sf"/>
</dbReference>
<dbReference type="AlphaFoldDB" id="X0TE02"/>
<name>X0TE02_9ZZZZ</name>